<proteinExistence type="predicted"/>
<sequence length="507" mass="56911">MYEQEEQQPEIVPYQDIGEAYRWLANIGFNPEAIYSYVSERAGTSLPVSWPDGVSVRLVDMTRYTYFLKRYGGLCDEGKYVCCGERMVPFGRLRGRDLDTTRFVMLFGATGGIYCYDGHEDVVFHLGDSLVSFFQDGLRRLDPIFATSLVAPILLVDGVIASLLEADSVPAFISIVAENQGAVYQMVGNIAGIDAQMMLYRGDYGTVTSCSLGTVINLTSVMCSVVRRFSSTFDIFAVVGYKAATSVFRPRLILIIDPFGAIFGYDNCLNRVTRLADNFNMFIRIGSRKSLLNFRHDKGFRGIGRLEKVPYCPHVGNVREVPPPPPPPPPQVREGEVVLQRRVSVGDEDPQYVVRDPDSSFCMSRMTSFGEQIGHNLFLGRKNKFFHADRINRNQCVEGFVADVFSHYDAANIMRAAYFGFKQITDLLWPEEIEGLLVGHPSCPAMASDPVIKATLEGMRSVMRSVDDDSDDDCDTSLTTIGINDPPCRRCIERRRVKLFKMTRGYR</sequence>
<evidence type="ECO:0000313" key="1">
    <source>
        <dbReference type="EMBL" id="XAO37220.1"/>
    </source>
</evidence>
<accession>A0AAU6W8V5</accession>
<dbReference type="EMBL" id="PP756679">
    <property type="protein sequence ID" value="XAO37220.1"/>
    <property type="molecule type" value="Genomic_DNA"/>
</dbReference>
<dbReference type="Pfam" id="PF02393">
    <property type="entry name" value="US22"/>
    <property type="match status" value="1"/>
</dbReference>
<dbReference type="EMBL" id="PP756681">
    <property type="protein sequence ID" value="XAO37500.1"/>
    <property type="molecule type" value="Genomic_DNA"/>
</dbReference>
<dbReference type="EMBL" id="PP756680">
    <property type="protein sequence ID" value="XAO37360.1"/>
    <property type="molecule type" value="Genomic_DNA"/>
</dbReference>
<dbReference type="InterPro" id="IPR003360">
    <property type="entry name" value="US22-like"/>
</dbReference>
<organism evidence="1">
    <name type="scientific">Muromegalovirus muridbeta1</name>
    <dbReference type="NCBI Taxonomy" id="3050323"/>
    <lineage>
        <taxon>Viruses</taxon>
        <taxon>Duplodnaviria</taxon>
        <taxon>Heunggongvirae</taxon>
        <taxon>Peploviricota</taxon>
        <taxon>Herviviricetes</taxon>
        <taxon>Herpesvirales</taxon>
        <taxon>Orthoherpesviridae</taxon>
        <taxon>Betaherpesvirinae</taxon>
        <taxon>Muromegalovirus</taxon>
    </lineage>
</organism>
<name>A0AAU6W8V5_9BETA</name>
<gene>
    <name evidence="1" type="primary">M36</name>
</gene>
<reference evidence="1" key="1">
    <citation type="submission" date="2024-05" db="EMBL/GenBank/DDBJ databases">
        <title>Fine-tuning the evolutionary stability and environmental longevity of recombinant transmissible vaccines.</title>
        <authorList>
            <person name="Chan B."/>
            <person name="Nuismer S.L."/>
            <person name="Nichols J."/>
            <person name="Davison A.J."/>
            <person name="Alqirbi H."/>
            <person name="Jarvis M.A."/>
            <person name="Redwood A.J."/>
        </authorList>
    </citation>
    <scope>NUCLEOTIDE SEQUENCE</scope>
    <source>
        <strain evidence="1">K181</strain>
    </source>
</reference>
<protein>
    <submittedName>
        <fullName evidence="1">Tegument protein vICA</fullName>
    </submittedName>
</protein>
<dbReference type="EMBL" id="PP756678">
    <property type="protein sequence ID" value="XAO37080.1"/>
    <property type="molecule type" value="Genomic_DNA"/>
</dbReference>